<dbReference type="InterPro" id="IPR016181">
    <property type="entry name" value="Acyl_CoA_acyltransferase"/>
</dbReference>
<dbReference type="Proteomes" id="UP000068447">
    <property type="component" value="Chromosome"/>
</dbReference>
<dbReference type="Gene3D" id="3.40.630.30">
    <property type="match status" value="1"/>
</dbReference>
<dbReference type="RefSeq" id="WP_062478260.1">
    <property type="nucleotide sequence ID" value="NZ_CP013650.1"/>
</dbReference>
<gene>
    <name evidence="2" type="ORF">AT746_06915</name>
</gene>
<feature type="domain" description="N-acetyltransferase" evidence="1">
    <location>
        <begin position="3"/>
        <end position="156"/>
    </location>
</feature>
<dbReference type="KEGG" id="lal:AT746_06915"/>
<evidence type="ECO:0000259" key="1">
    <source>
        <dbReference type="PROSITE" id="PS51186"/>
    </source>
</evidence>
<reference evidence="2 3" key="1">
    <citation type="submission" date="2015-12" db="EMBL/GenBank/DDBJ databases">
        <title>Complete genome of Lacimicrobium alkaliphilum KCTC 32984.</title>
        <authorList>
            <person name="Kim S.-G."/>
            <person name="Lee Y.-J."/>
        </authorList>
    </citation>
    <scope>NUCLEOTIDE SEQUENCE [LARGE SCALE GENOMIC DNA]</scope>
    <source>
        <strain evidence="2 3">YelD216</strain>
    </source>
</reference>
<dbReference type="STRING" id="1526571.AT746_06915"/>
<name>A0A0U2Z6D6_9ALTE</name>
<dbReference type="EMBL" id="CP013650">
    <property type="protein sequence ID" value="ALS98020.1"/>
    <property type="molecule type" value="Genomic_DNA"/>
</dbReference>
<dbReference type="Pfam" id="PF13508">
    <property type="entry name" value="Acetyltransf_7"/>
    <property type="match status" value="1"/>
</dbReference>
<keyword evidence="3" id="KW-1185">Reference proteome</keyword>
<protein>
    <recommendedName>
        <fullName evidence="1">N-acetyltransferase domain-containing protein</fullName>
    </recommendedName>
</protein>
<sequence length="192" mass="21993">MSINFRPLTKYDANYLKVIDLYKEAFPGAQHIPTWILRYKLRNGKAGFNVLYAQDTWIGLIYITEYQDIVFVHFLAISESCRSGGYGSKVMDSLKEMYSGKRIVLNIEVIDKKGKNYQQRVKRKAFYENNGFTSSGYIVKEPAERLEMLILSGNITKEEIEAMYKDLFGGILGFIFRPKVIKVEGAQNSVSA</sequence>
<dbReference type="InterPro" id="IPR000182">
    <property type="entry name" value="GNAT_dom"/>
</dbReference>
<dbReference type="GO" id="GO:0016747">
    <property type="term" value="F:acyltransferase activity, transferring groups other than amino-acyl groups"/>
    <property type="evidence" value="ECO:0007669"/>
    <property type="project" value="InterPro"/>
</dbReference>
<proteinExistence type="predicted"/>
<dbReference type="PROSITE" id="PS51186">
    <property type="entry name" value="GNAT"/>
    <property type="match status" value="1"/>
</dbReference>
<organism evidence="2 3">
    <name type="scientific">Lacimicrobium alkaliphilum</name>
    <dbReference type="NCBI Taxonomy" id="1526571"/>
    <lineage>
        <taxon>Bacteria</taxon>
        <taxon>Pseudomonadati</taxon>
        <taxon>Pseudomonadota</taxon>
        <taxon>Gammaproteobacteria</taxon>
        <taxon>Alteromonadales</taxon>
        <taxon>Alteromonadaceae</taxon>
        <taxon>Lacimicrobium</taxon>
    </lineage>
</organism>
<evidence type="ECO:0000313" key="2">
    <source>
        <dbReference type="EMBL" id="ALS98020.1"/>
    </source>
</evidence>
<evidence type="ECO:0000313" key="3">
    <source>
        <dbReference type="Proteomes" id="UP000068447"/>
    </source>
</evidence>
<accession>A0A0U2Z6D6</accession>
<dbReference type="SUPFAM" id="SSF55729">
    <property type="entry name" value="Acyl-CoA N-acyltransferases (Nat)"/>
    <property type="match status" value="1"/>
</dbReference>
<dbReference type="OrthoDB" id="9127144at2"/>
<dbReference type="AlphaFoldDB" id="A0A0U2Z6D6"/>